<dbReference type="AlphaFoldDB" id="A0A8S4E2Y8"/>
<reference evidence="1" key="1">
    <citation type="submission" date="2020-11" db="EMBL/GenBank/DDBJ databases">
        <authorList>
            <person name="Whiteford S."/>
        </authorList>
    </citation>
    <scope>NUCLEOTIDE SEQUENCE</scope>
</reference>
<sequence length="114" mass="13065">MEQDLKRLIAARGQLKGTITRLYNFISNETEFNKDSQNCEDFERIENQYFAIMAAINEKLTPDTNCEVGKPSTSSSNLTKLPRIEIPRFSGQSNVQPFLRPWLRLAIAMLTLPE</sequence>
<evidence type="ECO:0000313" key="2">
    <source>
        <dbReference type="Proteomes" id="UP000653454"/>
    </source>
</evidence>
<accession>A0A8S4E2Y8</accession>
<proteinExistence type="predicted"/>
<comment type="caution">
    <text evidence="1">The sequence shown here is derived from an EMBL/GenBank/DDBJ whole genome shotgun (WGS) entry which is preliminary data.</text>
</comment>
<dbReference type="Proteomes" id="UP000653454">
    <property type="component" value="Unassembled WGS sequence"/>
</dbReference>
<name>A0A8S4E2Y8_PLUXY</name>
<organism evidence="1 2">
    <name type="scientific">Plutella xylostella</name>
    <name type="common">Diamondback moth</name>
    <name type="synonym">Plutella maculipennis</name>
    <dbReference type="NCBI Taxonomy" id="51655"/>
    <lineage>
        <taxon>Eukaryota</taxon>
        <taxon>Metazoa</taxon>
        <taxon>Ecdysozoa</taxon>
        <taxon>Arthropoda</taxon>
        <taxon>Hexapoda</taxon>
        <taxon>Insecta</taxon>
        <taxon>Pterygota</taxon>
        <taxon>Neoptera</taxon>
        <taxon>Endopterygota</taxon>
        <taxon>Lepidoptera</taxon>
        <taxon>Glossata</taxon>
        <taxon>Ditrysia</taxon>
        <taxon>Yponomeutoidea</taxon>
        <taxon>Plutellidae</taxon>
        <taxon>Plutella</taxon>
    </lineage>
</organism>
<protein>
    <submittedName>
        <fullName evidence="1">(diamondback moth) hypothetical protein</fullName>
    </submittedName>
</protein>
<dbReference type="EMBL" id="CAJHNJ030000011">
    <property type="protein sequence ID" value="CAG9109135.1"/>
    <property type="molecule type" value="Genomic_DNA"/>
</dbReference>
<evidence type="ECO:0000313" key="1">
    <source>
        <dbReference type="EMBL" id="CAG9109135.1"/>
    </source>
</evidence>
<keyword evidence="2" id="KW-1185">Reference proteome</keyword>
<gene>
    <name evidence="1" type="ORF">PLXY2_LOCUS4052</name>
</gene>